<dbReference type="RefSeq" id="WP_311192277.1">
    <property type="nucleotide sequence ID" value="NZ_CP115541.1"/>
</dbReference>
<accession>A0ABY9YQD0</accession>
<name>A0ABY9YQD0_9GAMM</name>
<keyword evidence="3" id="KW-1185">Reference proteome</keyword>
<reference evidence="2 3" key="1">
    <citation type="submission" date="2022-12" db="EMBL/GenBank/DDBJ databases">
        <title>Two new species, Stenotrophomonas aracearum and Stenotrophomonas oahuensis, isolated from Anthurium (Araceae family) in Hawaii.</title>
        <authorList>
            <person name="Chunag S.C."/>
            <person name="Dobhal S."/>
            <person name="Alvarez A."/>
            <person name="Arif M."/>
        </authorList>
    </citation>
    <scope>NUCLEOTIDE SEQUENCE [LARGE SCALE GENOMIC DNA]</scope>
    <source>
        <strain evidence="2 3">A5586</strain>
    </source>
</reference>
<evidence type="ECO:0000313" key="2">
    <source>
        <dbReference type="EMBL" id="WNH53112.1"/>
    </source>
</evidence>
<dbReference type="EMBL" id="CP115541">
    <property type="protein sequence ID" value="WNH53112.1"/>
    <property type="molecule type" value="Genomic_DNA"/>
</dbReference>
<feature type="region of interest" description="Disordered" evidence="1">
    <location>
        <begin position="66"/>
        <end position="87"/>
    </location>
</feature>
<sequence length="87" mass="9387">MLFTEGSEADSTVIGLEADVLVVLRDWMSILLTLLAGKVCWAKPNHAFFDCQQPPRKIFTPTPFRALPEATSGTPADAFGGTLAPTH</sequence>
<proteinExistence type="predicted"/>
<evidence type="ECO:0000256" key="1">
    <source>
        <dbReference type="SAM" id="MobiDB-lite"/>
    </source>
</evidence>
<organism evidence="2 3">
    <name type="scientific">Stenotrophomonas oahuensis</name>
    <dbReference type="NCBI Taxonomy" id="3003271"/>
    <lineage>
        <taxon>Bacteria</taxon>
        <taxon>Pseudomonadati</taxon>
        <taxon>Pseudomonadota</taxon>
        <taxon>Gammaproteobacteria</taxon>
        <taxon>Lysobacterales</taxon>
        <taxon>Lysobacteraceae</taxon>
        <taxon>Stenotrophomonas</taxon>
    </lineage>
</organism>
<dbReference type="Proteomes" id="UP001302072">
    <property type="component" value="Chromosome"/>
</dbReference>
<gene>
    <name evidence="2" type="ORF">PDM29_02235</name>
</gene>
<evidence type="ECO:0000313" key="3">
    <source>
        <dbReference type="Proteomes" id="UP001302072"/>
    </source>
</evidence>
<protein>
    <submittedName>
        <fullName evidence="2">Uncharacterized protein</fullName>
    </submittedName>
</protein>